<gene>
    <name evidence="1" type="ORF">N7463_004699</name>
</gene>
<name>A0A9X0CAN1_9EURO</name>
<accession>A0A9X0CAN1</accession>
<protein>
    <submittedName>
        <fullName evidence="1">Uncharacterized protein</fullName>
    </submittedName>
</protein>
<dbReference type="OrthoDB" id="10250730at2759"/>
<keyword evidence="2" id="KW-1185">Reference proteome</keyword>
<evidence type="ECO:0000313" key="2">
    <source>
        <dbReference type="Proteomes" id="UP001149954"/>
    </source>
</evidence>
<sequence>MSFPQSDHIVRVKLIDTTMYLTGITKVFVEPVVASHETFSFNDLAFLIENEQTGKKVMFDLGTRKDY</sequence>
<dbReference type="AlphaFoldDB" id="A0A9X0CAN1"/>
<organism evidence="1 2">
    <name type="scientific">Penicillium fimorum</name>
    <dbReference type="NCBI Taxonomy" id="1882269"/>
    <lineage>
        <taxon>Eukaryota</taxon>
        <taxon>Fungi</taxon>
        <taxon>Dikarya</taxon>
        <taxon>Ascomycota</taxon>
        <taxon>Pezizomycotina</taxon>
        <taxon>Eurotiomycetes</taxon>
        <taxon>Eurotiomycetidae</taxon>
        <taxon>Eurotiales</taxon>
        <taxon>Aspergillaceae</taxon>
        <taxon>Penicillium</taxon>
    </lineage>
</organism>
<proteinExistence type="predicted"/>
<evidence type="ECO:0000313" key="1">
    <source>
        <dbReference type="EMBL" id="KAJ5515147.1"/>
    </source>
</evidence>
<reference evidence="1" key="2">
    <citation type="journal article" date="2023" name="IMA Fungus">
        <title>Comparative genomic study of the Penicillium genus elucidates a diverse pangenome and 15 lateral gene transfer events.</title>
        <authorList>
            <person name="Petersen C."/>
            <person name="Sorensen T."/>
            <person name="Nielsen M.R."/>
            <person name="Sondergaard T.E."/>
            <person name="Sorensen J.L."/>
            <person name="Fitzpatrick D.A."/>
            <person name="Frisvad J.C."/>
            <person name="Nielsen K.L."/>
        </authorList>
    </citation>
    <scope>NUCLEOTIDE SEQUENCE</scope>
    <source>
        <strain evidence="1">IBT 29495</strain>
    </source>
</reference>
<reference evidence="1" key="1">
    <citation type="submission" date="2022-12" db="EMBL/GenBank/DDBJ databases">
        <authorList>
            <person name="Petersen C."/>
        </authorList>
    </citation>
    <scope>NUCLEOTIDE SEQUENCE</scope>
    <source>
        <strain evidence="1">IBT 29495</strain>
    </source>
</reference>
<comment type="caution">
    <text evidence="1">The sequence shown here is derived from an EMBL/GenBank/DDBJ whole genome shotgun (WGS) entry which is preliminary data.</text>
</comment>
<dbReference type="EMBL" id="JAPWDS010000002">
    <property type="protein sequence ID" value="KAJ5515147.1"/>
    <property type="molecule type" value="Genomic_DNA"/>
</dbReference>
<dbReference type="Proteomes" id="UP001149954">
    <property type="component" value="Unassembled WGS sequence"/>
</dbReference>